<dbReference type="InterPro" id="IPR008490">
    <property type="entry name" value="Transposase_InsH_N"/>
</dbReference>
<dbReference type="RefSeq" id="WP_162851669.1">
    <property type="nucleotide sequence ID" value="NZ_SNVV01000003.1"/>
</dbReference>
<proteinExistence type="predicted"/>
<name>A0A4R6EC75_9RHOO</name>
<dbReference type="AlphaFoldDB" id="A0A4R6EC75"/>
<sequence length="219" mass="25040">MKWTCSARVTMQELDARLSRIVEQAREEPVAVNRYGSPWVWIVSHPLWTRVDNLQLFVPRNHPLVPLRESIESALCYEDALLADLARRCESKVGISVLFKCLVLKFAYSLENEEKVYEVLGYNMLFRWFAGFQRLADELPPASALVRDLRTISVQPRAIELIHNCLSNSFVMDSDAGEFRINRGLLHTLRTYHVEVPPAHENQDGAGLPVQEALRQPGL</sequence>
<evidence type="ECO:0000313" key="3">
    <source>
        <dbReference type="Proteomes" id="UP000295129"/>
    </source>
</evidence>
<dbReference type="Pfam" id="PF05598">
    <property type="entry name" value="DUF772"/>
    <property type="match status" value="1"/>
</dbReference>
<evidence type="ECO:0000259" key="1">
    <source>
        <dbReference type="Pfam" id="PF05598"/>
    </source>
</evidence>
<reference evidence="2 3" key="1">
    <citation type="submission" date="2019-03" db="EMBL/GenBank/DDBJ databases">
        <title>Genomic Encyclopedia of Type Strains, Phase IV (KMG-IV): sequencing the most valuable type-strain genomes for metagenomic binning, comparative biology and taxonomic classification.</title>
        <authorList>
            <person name="Goeker M."/>
        </authorList>
    </citation>
    <scope>NUCLEOTIDE SEQUENCE [LARGE SCALE GENOMIC DNA]</scope>
    <source>
        <strain evidence="2 3">DSM 12121</strain>
    </source>
</reference>
<keyword evidence="3" id="KW-1185">Reference proteome</keyword>
<protein>
    <submittedName>
        <fullName evidence="2">Transposase</fullName>
    </submittedName>
</protein>
<organism evidence="2 3">
    <name type="scientific">Azoarcus indigens</name>
    <dbReference type="NCBI Taxonomy" id="29545"/>
    <lineage>
        <taxon>Bacteria</taxon>
        <taxon>Pseudomonadati</taxon>
        <taxon>Pseudomonadota</taxon>
        <taxon>Betaproteobacteria</taxon>
        <taxon>Rhodocyclales</taxon>
        <taxon>Zoogloeaceae</taxon>
        <taxon>Azoarcus</taxon>
    </lineage>
</organism>
<feature type="domain" description="Transposase InsH N-terminal" evidence="1">
    <location>
        <begin position="54"/>
        <end position="147"/>
    </location>
</feature>
<accession>A0A4R6EC75</accession>
<gene>
    <name evidence="2" type="ORF">C7389_10375</name>
</gene>
<comment type="caution">
    <text evidence="2">The sequence shown here is derived from an EMBL/GenBank/DDBJ whole genome shotgun (WGS) entry which is preliminary data.</text>
</comment>
<dbReference type="EMBL" id="SNVV01000003">
    <property type="protein sequence ID" value="TDN55743.1"/>
    <property type="molecule type" value="Genomic_DNA"/>
</dbReference>
<evidence type="ECO:0000313" key="2">
    <source>
        <dbReference type="EMBL" id="TDN55743.1"/>
    </source>
</evidence>
<dbReference type="Proteomes" id="UP000295129">
    <property type="component" value="Unassembled WGS sequence"/>
</dbReference>